<evidence type="ECO:0000313" key="2">
    <source>
        <dbReference type="EMBL" id="KAI0294693.1"/>
    </source>
</evidence>
<reference evidence="2" key="1">
    <citation type="journal article" date="2022" name="New Phytol.">
        <title>Evolutionary transition to the ectomycorrhizal habit in the genomes of a hyperdiverse lineage of mushroom-forming fungi.</title>
        <authorList>
            <person name="Looney B."/>
            <person name="Miyauchi S."/>
            <person name="Morin E."/>
            <person name="Drula E."/>
            <person name="Courty P.E."/>
            <person name="Kohler A."/>
            <person name="Kuo A."/>
            <person name="LaButti K."/>
            <person name="Pangilinan J."/>
            <person name="Lipzen A."/>
            <person name="Riley R."/>
            <person name="Andreopoulos W."/>
            <person name="He G."/>
            <person name="Johnson J."/>
            <person name="Nolan M."/>
            <person name="Tritt A."/>
            <person name="Barry K.W."/>
            <person name="Grigoriev I.V."/>
            <person name="Nagy L.G."/>
            <person name="Hibbett D."/>
            <person name="Henrissat B."/>
            <person name="Matheny P.B."/>
            <person name="Labbe J."/>
            <person name="Martin F.M."/>
        </authorList>
    </citation>
    <scope>NUCLEOTIDE SEQUENCE</scope>
    <source>
        <strain evidence="2">BPL690</strain>
    </source>
</reference>
<feature type="non-terminal residue" evidence="2">
    <location>
        <position position="265"/>
    </location>
</feature>
<feature type="compositionally biased region" description="Pro residues" evidence="1">
    <location>
        <begin position="145"/>
        <end position="162"/>
    </location>
</feature>
<feature type="region of interest" description="Disordered" evidence="1">
    <location>
        <begin position="1"/>
        <end position="93"/>
    </location>
</feature>
<accession>A0AAD4QKN0</accession>
<feature type="compositionally biased region" description="Low complexity" evidence="1">
    <location>
        <begin position="175"/>
        <end position="196"/>
    </location>
</feature>
<sequence length="265" mass="28756">REMRSPDPTLPSITFVLSQSQLAGSRSHSSSHSVTRNRNGNGNGNSSRSSGDGGGGITAGHLRRGWNKLGIRRTKSSPSFSPHPPRYPPRLDSDFLKTVDYRFSNPPRAPTRSSFALPKDIFDADAEIEIVVPSPTKPVTRPRPQIQPPRPQSQSQQPPPPSATAYYSALLTPITSSSSSSSTTSSTTRTTSISQSAGAGYESRTRTRTRTRVRVLNQAHGIDVSAGTTRQRVRAVTVLMQVSASLFFPTHTHIRIPGTWGKKKS</sequence>
<gene>
    <name evidence="2" type="ORF">B0F90DRAFT_1755644</name>
</gene>
<keyword evidence="3" id="KW-1185">Reference proteome</keyword>
<feature type="compositionally biased region" description="Basic residues" evidence="1">
    <location>
        <begin position="61"/>
        <end position="75"/>
    </location>
</feature>
<evidence type="ECO:0000256" key="1">
    <source>
        <dbReference type="SAM" id="MobiDB-lite"/>
    </source>
</evidence>
<organism evidence="2 3">
    <name type="scientific">Multifurca ochricompacta</name>
    <dbReference type="NCBI Taxonomy" id="376703"/>
    <lineage>
        <taxon>Eukaryota</taxon>
        <taxon>Fungi</taxon>
        <taxon>Dikarya</taxon>
        <taxon>Basidiomycota</taxon>
        <taxon>Agaricomycotina</taxon>
        <taxon>Agaricomycetes</taxon>
        <taxon>Russulales</taxon>
        <taxon>Russulaceae</taxon>
        <taxon>Multifurca</taxon>
    </lineage>
</organism>
<dbReference type="EMBL" id="WTXG01000070">
    <property type="protein sequence ID" value="KAI0294693.1"/>
    <property type="molecule type" value="Genomic_DNA"/>
</dbReference>
<evidence type="ECO:0000313" key="3">
    <source>
        <dbReference type="Proteomes" id="UP001203297"/>
    </source>
</evidence>
<name>A0AAD4QKN0_9AGAM</name>
<protein>
    <submittedName>
        <fullName evidence="2">Uncharacterized protein</fullName>
    </submittedName>
</protein>
<feature type="region of interest" description="Disordered" evidence="1">
    <location>
        <begin position="128"/>
        <end position="213"/>
    </location>
</feature>
<proteinExistence type="predicted"/>
<feature type="compositionally biased region" description="Low complexity" evidence="1">
    <location>
        <begin position="18"/>
        <end position="50"/>
    </location>
</feature>
<comment type="caution">
    <text evidence="2">The sequence shown here is derived from an EMBL/GenBank/DDBJ whole genome shotgun (WGS) entry which is preliminary data.</text>
</comment>
<dbReference type="Proteomes" id="UP001203297">
    <property type="component" value="Unassembled WGS sequence"/>
</dbReference>
<dbReference type="AlphaFoldDB" id="A0AAD4QKN0"/>